<evidence type="ECO:0000256" key="1">
    <source>
        <dbReference type="SAM" id="MobiDB-lite"/>
    </source>
</evidence>
<sequence length="184" mass="20543">TFRDDRRKVTFAQSYLKGMALEWFKPDLLLTGEPEDPPLWMDSWCKFVIKLQSTFGPHDPVAEAESQLDHLTMKETHCINKYMISQVGKPRTLEDLHHLAQDIDACYWEQCKEVQCQNQSSGNQNSSKTGNKDSNTDKGKTSASNTSQSPATPKTGSTNTGSSKPETASNKLSKDGKLMAAERK</sequence>
<dbReference type="HOGENOM" id="CLU_033743_4_2_1"/>
<organism evidence="2 3">
    <name type="scientific">Pisolithus tinctorius Marx 270</name>
    <dbReference type="NCBI Taxonomy" id="870435"/>
    <lineage>
        <taxon>Eukaryota</taxon>
        <taxon>Fungi</taxon>
        <taxon>Dikarya</taxon>
        <taxon>Basidiomycota</taxon>
        <taxon>Agaricomycotina</taxon>
        <taxon>Agaricomycetes</taxon>
        <taxon>Agaricomycetidae</taxon>
        <taxon>Boletales</taxon>
        <taxon>Sclerodermatineae</taxon>
        <taxon>Pisolithaceae</taxon>
        <taxon>Pisolithus</taxon>
    </lineage>
</organism>
<feature type="non-terminal residue" evidence="2">
    <location>
        <position position="1"/>
    </location>
</feature>
<dbReference type="AlphaFoldDB" id="A0A0C3IN50"/>
<proteinExistence type="predicted"/>
<feature type="compositionally biased region" description="Basic and acidic residues" evidence="1">
    <location>
        <begin position="130"/>
        <end position="140"/>
    </location>
</feature>
<feature type="compositionally biased region" description="Polar residues" evidence="1">
    <location>
        <begin position="141"/>
        <end position="171"/>
    </location>
</feature>
<evidence type="ECO:0000313" key="3">
    <source>
        <dbReference type="Proteomes" id="UP000054217"/>
    </source>
</evidence>
<dbReference type="OrthoDB" id="2690850at2759"/>
<reference evidence="2 3" key="1">
    <citation type="submission" date="2014-04" db="EMBL/GenBank/DDBJ databases">
        <authorList>
            <consortium name="DOE Joint Genome Institute"/>
            <person name="Kuo A."/>
            <person name="Kohler A."/>
            <person name="Costa M.D."/>
            <person name="Nagy L.G."/>
            <person name="Floudas D."/>
            <person name="Copeland A."/>
            <person name="Barry K.W."/>
            <person name="Cichocki N."/>
            <person name="Veneault-Fourrey C."/>
            <person name="LaButti K."/>
            <person name="Lindquist E.A."/>
            <person name="Lipzen A."/>
            <person name="Lundell T."/>
            <person name="Morin E."/>
            <person name="Murat C."/>
            <person name="Sun H."/>
            <person name="Tunlid A."/>
            <person name="Henrissat B."/>
            <person name="Grigoriev I.V."/>
            <person name="Hibbett D.S."/>
            <person name="Martin F."/>
            <person name="Nordberg H.P."/>
            <person name="Cantor M.N."/>
            <person name="Hua S.X."/>
        </authorList>
    </citation>
    <scope>NUCLEOTIDE SEQUENCE [LARGE SCALE GENOMIC DNA]</scope>
    <source>
        <strain evidence="2 3">Marx 270</strain>
    </source>
</reference>
<keyword evidence="3" id="KW-1185">Reference proteome</keyword>
<dbReference type="Proteomes" id="UP000054217">
    <property type="component" value="Unassembled WGS sequence"/>
</dbReference>
<accession>A0A0C3IN50</accession>
<dbReference type="EMBL" id="KN832017">
    <property type="protein sequence ID" value="KIN98352.1"/>
    <property type="molecule type" value="Genomic_DNA"/>
</dbReference>
<protein>
    <recommendedName>
        <fullName evidence="4">Retrotransposon gag domain-containing protein</fullName>
    </recommendedName>
</protein>
<evidence type="ECO:0000313" key="2">
    <source>
        <dbReference type="EMBL" id="KIN98352.1"/>
    </source>
</evidence>
<gene>
    <name evidence="2" type="ORF">M404DRAFT_158037</name>
</gene>
<name>A0A0C3IN50_PISTI</name>
<reference evidence="3" key="2">
    <citation type="submission" date="2015-01" db="EMBL/GenBank/DDBJ databases">
        <title>Evolutionary Origins and Diversification of the Mycorrhizal Mutualists.</title>
        <authorList>
            <consortium name="DOE Joint Genome Institute"/>
            <consortium name="Mycorrhizal Genomics Consortium"/>
            <person name="Kohler A."/>
            <person name="Kuo A."/>
            <person name="Nagy L.G."/>
            <person name="Floudas D."/>
            <person name="Copeland A."/>
            <person name="Barry K.W."/>
            <person name="Cichocki N."/>
            <person name="Veneault-Fourrey C."/>
            <person name="LaButti K."/>
            <person name="Lindquist E.A."/>
            <person name="Lipzen A."/>
            <person name="Lundell T."/>
            <person name="Morin E."/>
            <person name="Murat C."/>
            <person name="Riley R."/>
            <person name="Ohm R."/>
            <person name="Sun H."/>
            <person name="Tunlid A."/>
            <person name="Henrissat B."/>
            <person name="Grigoriev I.V."/>
            <person name="Hibbett D.S."/>
            <person name="Martin F."/>
        </authorList>
    </citation>
    <scope>NUCLEOTIDE SEQUENCE [LARGE SCALE GENOMIC DNA]</scope>
    <source>
        <strain evidence="3">Marx 270</strain>
    </source>
</reference>
<feature type="region of interest" description="Disordered" evidence="1">
    <location>
        <begin position="117"/>
        <end position="184"/>
    </location>
</feature>
<feature type="compositionally biased region" description="Low complexity" evidence="1">
    <location>
        <begin position="117"/>
        <end position="129"/>
    </location>
</feature>
<dbReference type="InParanoid" id="A0A0C3IN50"/>
<feature type="compositionally biased region" description="Basic and acidic residues" evidence="1">
    <location>
        <begin position="172"/>
        <end position="184"/>
    </location>
</feature>
<evidence type="ECO:0008006" key="4">
    <source>
        <dbReference type="Google" id="ProtNLM"/>
    </source>
</evidence>